<proteinExistence type="predicted"/>
<dbReference type="GeneID" id="6016292"/>
<evidence type="ECO:0000313" key="3">
    <source>
        <dbReference type="Proteomes" id="UP000001861"/>
    </source>
</evidence>
<gene>
    <name evidence="2" type="ORF">CC1G_12810</name>
</gene>
<evidence type="ECO:0000313" key="2">
    <source>
        <dbReference type="EMBL" id="EAU82137.2"/>
    </source>
</evidence>
<dbReference type="Proteomes" id="UP000001861">
    <property type="component" value="Unassembled WGS sequence"/>
</dbReference>
<dbReference type="KEGG" id="cci:CC1G_12810"/>
<organism evidence="2 3">
    <name type="scientific">Coprinopsis cinerea (strain Okayama-7 / 130 / ATCC MYA-4618 / FGSC 9003)</name>
    <name type="common">Inky cap fungus</name>
    <name type="synonym">Hormographiella aspergillata</name>
    <dbReference type="NCBI Taxonomy" id="240176"/>
    <lineage>
        <taxon>Eukaryota</taxon>
        <taxon>Fungi</taxon>
        <taxon>Dikarya</taxon>
        <taxon>Basidiomycota</taxon>
        <taxon>Agaricomycotina</taxon>
        <taxon>Agaricomycetes</taxon>
        <taxon>Agaricomycetidae</taxon>
        <taxon>Agaricales</taxon>
        <taxon>Agaricineae</taxon>
        <taxon>Psathyrellaceae</taxon>
        <taxon>Coprinopsis</taxon>
    </lineage>
</organism>
<reference evidence="2 3" key="1">
    <citation type="journal article" date="2010" name="Proc. Natl. Acad. Sci. U.S.A.">
        <title>Insights into evolution of multicellular fungi from the assembled chromosomes of the mushroom Coprinopsis cinerea (Coprinus cinereus).</title>
        <authorList>
            <person name="Stajich J.E."/>
            <person name="Wilke S.K."/>
            <person name="Ahren D."/>
            <person name="Au C.H."/>
            <person name="Birren B.W."/>
            <person name="Borodovsky M."/>
            <person name="Burns C."/>
            <person name="Canback B."/>
            <person name="Casselton L.A."/>
            <person name="Cheng C.K."/>
            <person name="Deng J."/>
            <person name="Dietrich F.S."/>
            <person name="Fargo D.C."/>
            <person name="Farman M.L."/>
            <person name="Gathman A.C."/>
            <person name="Goldberg J."/>
            <person name="Guigo R."/>
            <person name="Hoegger P.J."/>
            <person name="Hooker J.B."/>
            <person name="Huggins A."/>
            <person name="James T.Y."/>
            <person name="Kamada T."/>
            <person name="Kilaru S."/>
            <person name="Kodira C."/>
            <person name="Kues U."/>
            <person name="Kupfer D."/>
            <person name="Kwan H.S."/>
            <person name="Lomsadze A."/>
            <person name="Li W."/>
            <person name="Lilly W.W."/>
            <person name="Ma L.J."/>
            <person name="Mackey A.J."/>
            <person name="Manning G."/>
            <person name="Martin F."/>
            <person name="Muraguchi H."/>
            <person name="Natvig D.O."/>
            <person name="Palmerini H."/>
            <person name="Ramesh M.A."/>
            <person name="Rehmeyer C.J."/>
            <person name="Roe B.A."/>
            <person name="Shenoy N."/>
            <person name="Stanke M."/>
            <person name="Ter-Hovhannisyan V."/>
            <person name="Tunlid A."/>
            <person name="Velagapudi R."/>
            <person name="Vision T.J."/>
            <person name="Zeng Q."/>
            <person name="Zolan M.E."/>
            <person name="Pukkila P.J."/>
        </authorList>
    </citation>
    <scope>NUCLEOTIDE SEQUENCE [LARGE SCALE GENOMIC DNA]</scope>
    <source>
        <strain evidence="3">Okayama-7 / 130 / ATCC MYA-4618 / FGSC 9003</strain>
    </source>
</reference>
<comment type="caution">
    <text evidence="2">The sequence shown here is derived from an EMBL/GenBank/DDBJ whole genome shotgun (WGS) entry which is preliminary data.</text>
</comment>
<evidence type="ECO:0000256" key="1">
    <source>
        <dbReference type="SAM" id="MobiDB-lite"/>
    </source>
</evidence>
<dbReference type="RefSeq" id="XP_001839675.2">
    <property type="nucleotide sequence ID" value="XM_001839623.2"/>
</dbReference>
<dbReference type="HOGENOM" id="CLU_1107060_0_0_1"/>
<dbReference type="InParanoid" id="A8P911"/>
<dbReference type="VEuPathDB" id="FungiDB:CC1G_12810"/>
<dbReference type="AlphaFoldDB" id="A8P911"/>
<accession>A8P911</accession>
<keyword evidence="3" id="KW-1185">Reference proteome</keyword>
<sequence>MNCDNDDRATTTGGVHLFPASTGSKKTARAGPVVETRAGGAYPALAVFLSSPDANDLGVTFTIQPTEASFAYFEIRAIRCHSFPSGRLSALSLSQLATTTGLPHLVPPNSTAHPTSTIQSLVLSKYHERATYEGVEGQVVAMDGLGEVLAPHIALLSVGKALRLHLDYRYRTCLSINCHVRSTTRTAAQSSTKSTTRRLVQSIPPNCISRVQAFPLVNRVLSEFRVFDHVACTIGLILGVLNTTCTSTPFV</sequence>
<dbReference type="EMBL" id="AACS02000011">
    <property type="protein sequence ID" value="EAU82137.2"/>
    <property type="molecule type" value="Genomic_DNA"/>
</dbReference>
<protein>
    <submittedName>
        <fullName evidence="2">Uncharacterized protein</fullName>
    </submittedName>
</protein>
<name>A8P911_COPC7</name>
<feature type="region of interest" description="Disordered" evidence="1">
    <location>
        <begin position="1"/>
        <end position="30"/>
    </location>
</feature>